<evidence type="ECO:0000313" key="1">
    <source>
        <dbReference type="EMBL" id="GGY23420.1"/>
    </source>
</evidence>
<dbReference type="Proteomes" id="UP000600946">
    <property type="component" value="Unassembled WGS sequence"/>
</dbReference>
<organism evidence="1 2">
    <name type="scientific">Streptomyces xanthochromogenes</name>
    <dbReference type="NCBI Taxonomy" id="67384"/>
    <lineage>
        <taxon>Bacteria</taxon>
        <taxon>Bacillati</taxon>
        <taxon>Actinomycetota</taxon>
        <taxon>Actinomycetes</taxon>
        <taxon>Kitasatosporales</taxon>
        <taxon>Streptomycetaceae</taxon>
        <taxon>Streptomyces</taxon>
    </lineage>
</organism>
<evidence type="ECO:0000313" key="2">
    <source>
        <dbReference type="Proteomes" id="UP000600946"/>
    </source>
</evidence>
<accession>A0ABQ2ZUL5</accession>
<gene>
    <name evidence="1" type="ORF">GCM10010326_16180</name>
</gene>
<protein>
    <submittedName>
        <fullName evidence="1">Uncharacterized protein</fullName>
    </submittedName>
</protein>
<proteinExistence type="predicted"/>
<name>A0ABQ2ZUL5_9ACTN</name>
<keyword evidence="2" id="KW-1185">Reference proteome</keyword>
<comment type="caution">
    <text evidence="1">The sequence shown here is derived from an EMBL/GenBank/DDBJ whole genome shotgun (WGS) entry which is preliminary data.</text>
</comment>
<reference evidence="2" key="1">
    <citation type="journal article" date="2019" name="Int. J. Syst. Evol. Microbiol.">
        <title>The Global Catalogue of Microorganisms (GCM) 10K type strain sequencing project: providing services to taxonomists for standard genome sequencing and annotation.</title>
        <authorList>
            <consortium name="The Broad Institute Genomics Platform"/>
            <consortium name="The Broad Institute Genome Sequencing Center for Infectious Disease"/>
            <person name="Wu L."/>
            <person name="Ma J."/>
        </authorList>
    </citation>
    <scope>NUCLEOTIDE SEQUENCE [LARGE SCALE GENOMIC DNA]</scope>
    <source>
        <strain evidence="2">JCM 4594</strain>
    </source>
</reference>
<dbReference type="EMBL" id="BMUU01000002">
    <property type="protein sequence ID" value="GGY23420.1"/>
    <property type="molecule type" value="Genomic_DNA"/>
</dbReference>
<sequence length="112" mass="11648">MTPFSSADRAWLLAQFLAPLDPDLVRGPWGSFAQFPAPPKTRRRPRAVPASGAVPRAPNPVLGCGPCPLLAPFPAPLKPVVGLAPWSLLAQFPAPLAVPVLAGIGHFSLSGV</sequence>